<name>A0ACA9NHI0_9GLOM</name>
<reference evidence="1" key="1">
    <citation type="submission" date="2021-06" db="EMBL/GenBank/DDBJ databases">
        <authorList>
            <person name="Kallberg Y."/>
            <person name="Tangrot J."/>
            <person name="Rosling A."/>
        </authorList>
    </citation>
    <scope>NUCLEOTIDE SEQUENCE</scope>
    <source>
        <strain evidence="1">IL203A</strain>
    </source>
</reference>
<gene>
    <name evidence="1" type="ORF">DHETER_LOCUS9525</name>
</gene>
<proteinExistence type="predicted"/>
<comment type="caution">
    <text evidence="1">The sequence shown here is derived from an EMBL/GenBank/DDBJ whole genome shotgun (WGS) entry which is preliminary data.</text>
</comment>
<sequence length="68" mass="7856">MFSEWGALCKQKNRQNYSLHPQIKPFLLASTRKRISEIVKPLGDQVKHIYTDGFIIAEKVELKTGIKI</sequence>
<protein>
    <submittedName>
        <fullName evidence="1">2640_t:CDS:1</fullName>
    </submittedName>
</protein>
<evidence type="ECO:0000313" key="1">
    <source>
        <dbReference type="EMBL" id="CAG8656039.1"/>
    </source>
</evidence>
<evidence type="ECO:0000313" key="2">
    <source>
        <dbReference type="Proteomes" id="UP000789702"/>
    </source>
</evidence>
<keyword evidence="2" id="KW-1185">Reference proteome</keyword>
<accession>A0ACA9NHI0</accession>
<feature type="non-terminal residue" evidence="1">
    <location>
        <position position="1"/>
    </location>
</feature>
<organism evidence="1 2">
    <name type="scientific">Dentiscutata heterogama</name>
    <dbReference type="NCBI Taxonomy" id="1316150"/>
    <lineage>
        <taxon>Eukaryota</taxon>
        <taxon>Fungi</taxon>
        <taxon>Fungi incertae sedis</taxon>
        <taxon>Mucoromycota</taxon>
        <taxon>Glomeromycotina</taxon>
        <taxon>Glomeromycetes</taxon>
        <taxon>Diversisporales</taxon>
        <taxon>Gigasporaceae</taxon>
        <taxon>Dentiscutata</taxon>
    </lineage>
</organism>
<dbReference type="EMBL" id="CAJVPU010016880">
    <property type="protein sequence ID" value="CAG8656039.1"/>
    <property type="molecule type" value="Genomic_DNA"/>
</dbReference>
<dbReference type="Proteomes" id="UP000789702">
    <property type="component" value="Unassembled WGS sequence"/>
</dbReference>
<feature type="non-terminal residue" evidence="1">
    <location>
        <position position="68"/>
    </location>
</feature>